<dbReference type="GO" id="GO:0009535">
    <property type="term" value="C:chloroplast thylakoid membrane"/>
    <property type="evidence" value="ECO:0007669"/>
    <property type="project" value="TreeGrafter"/>
</dbReference>
<organism evidence="3 4">
    <name type="scientific">Chlorella ohadii</name>
    <dbReference type="NCBI Taxonomy" id="2649997"/>
    <lineage>
        <taxon>Eukaryota</taxon>
        <taxon>Viridiplantae</taxon>
        <taxon>Chlorophyta</taxon>
        <taxon>core chlorophytes</taxon>
        <taxon>Trebouxiophyceae</taxon>
        <taxon>Chlorellales</taxon>
        <taxon>Chlorellaceae</taxon>
        <taxon>Chlorella clade</taxon>
        <taxon>Chlorella</taxon>
    </lineage>
</organism>
<sequence>MSLALSSTRCPTFQSASQTRTARRRVAVAAQASSDPLLQKPVARPAEQPSSSEPAAAAAAPAAAHAPAAAAAPSAAASGVTIEYQRQQAKAMRQYFQNLKLTETVEKSKVFGWTRKNEISNGRWVMMGLLVGLMTEYATGVSFIDQLKLMGSYMGLLDLD</sequence>
<dbReference type="PANTHER" id="PTHR37752">
    <property type="entry name" value="OS02G0610700 PROTEIN"/>
    <property type="match status" value="1"/>
</dbReference>
<keyword evidence="2" id="KW-1133">Transmembrane helix</keyword>
<feature type="compositionally biased region" description="Polar residues" evidence="1">
    <location>
        <begin position="1"/>
        <end position="14"/>
    </location>
</feature>
<evidence type="ECO:0000256" key="2">
    <source>
        <dbReference type="SAM" id="Phobius"/>
    </source>
</evidence>
<dbReference type="AlphaFoldDB" id="A0AAD5DQP2"/>
<evidence type="ECO:0000256" key="1">
    <source>
        <dbReference type="SAM" id="MobiDB-lite"/>
    </source>
</evidence>
<accession>A0AAD5DQP2</accession>
<protein>
    <submittedName>
        <fullName evidence="3">Uncharacterized protein</fullName>
    </submittedName>
</protein>
<keyword evidence="4" id="KW-1185">Reference proteome</keyword>
<dbReference type="EMBL" id="JADXDR010000054">
    <property type="protein sequence ID" value="KAI7842200.1"/>
    <property type="molecule type" value="Genomic_DNA"/>
</dbReference>
<feature type="transmembrane region" description="Helical" evidence="2">
    <location>
        <begin position="124"/>
        <end position="144"/>
    </location>
</feature>
<feature type="region of interest" description="Disordered" evidence="1">
    <location>
        <begin position="1"/>
        <end position="63"/>
    </location>
</feature>
<name>A0AAD5DQP2_9CHLO</name>
<proteinExistence type="predicted"/>
<comment type="caution">
    <text evidence="3">The sequence shown here is derived from an EMBL/GenBank/DDBJ whole genome shotgun (WGS) entry which is preliminary data.</text>
</comment>
<dbReference type="InterPro" id="IPR053091">
    <property type="entry name" value="PSII_Assembly/Photoprotect-Rel"/>
</dbReference>
<keyword evidence="2" id="KW-0472">Membrane</keyword>
<dbReference type="PANTHER" id="PTHR37752:SF1">
    <property type="entry name" value="OS02G0610700 PROTEIN"/>
    <property type="match status" value="1"/>
</dbReference>
<keyword evidence="2" id="KW-0812">Transmembrane</keyword>
<evidence type="ECO:0000313" key="3">
    <source>
        <dbReference type="EMBL" id="KAI7842200.1"/>
    </source>
</evidence>
<feature type="compositionally biased region" description="Low complexity" evidence="1">
    <location>
        <begin position="43"/>
        <end position="63"/>
    </location>
</feature>
<dbReference type="Proteomes" id="UP001205105">
    <property type="component" value="Unassembled WGS sequence"/>
</dbReference>
<dbReference type="Gene3D" id="1.10.3460.10">
    <property type="entry name" value="Chlorophyll a/b binding protein domain"/>
    <property type="match status" value="1"/>
</dbReference>
<dbReference type="SUPFAM" id="SSF103511">
    <property type="entry name" value="Chlorophyll a-b binding protein"/>
    <property type="match status" value="1"/>
</dbReference>
<evidence type="ECO:0000313" key="4">
    <source>
        <dbReference type="Proteomes" id="UP001205105"/>
    </source>
</evidence>
<gene>
    <name evidence="3" type="ORF">COHA_004113</name>
</gene>
<reference evidence="3" key="1">
    <citation type="submission" date="2020-11" db="EMBL/GenBank/DDBJ databases">
        <title>Chlorella ohadii genome sequencing and assembly.</title>
        <authorList>
            <person name="Murik O."/>
            <person name="Treves H."/>
            <person name="Kedem I."/>
            <person name="Shotland Y."/>
            <person name="Kaplan A."/>
        </authorList>
    </citation>
    <scope>NUCLEOTIDE SEQUENCE</scope>
    <source>
        <strain evidence="3">1</strain>
    </source>
</reference>